<dbReference type="KEGG" id="dpp:DICPUDRAFT_159660"/>
<dbReference type="InterPro" id="IPR040291">
    <property type="entry name" value="DDB_G0287341-like"/>
</dbReference>
<keyword evidence="3" id="KW-1185">Reference proteome</keyword>
<name>F1A4N5_DICPU</name>
<dbReference type="OrthoDB" id="20709at2759"/>
<keyword evidence="1" id="KW-0472">Membrane</keyword>
<dbReference type="Gene3D" id="1.20.140.150">
    <property type="match status" value="1"/>
</dbReference>
<evidence type="ECO:0000313" key="2">
    <source>
        <dbReference type="EMBL" id="EGC28842.1"/>
    </source>
</evidence>
<dbReference type="PANTHER" id="PTHR35202:SF2">
    <property type="entry name" value="TRANSMEMBRANE PROTEIN"/>
    <property type="match status" value="1"/>
</dbReference>
<dbReference type="InParanoid" id="F1A4N5"/>
<dbReference type="eggNOG" id="ENOG502RI4C">
    <property type="taxonomic scope" value="Eukaryota"/>
</dbReference>
<dbReference type="Proteomes" id="UP000001064">
    <property type="component" value="Unassembled WGS sequence"/>
</dbReference>
<feature type="transmembrane region" description="Helical" evidence="1">
    <location>
        <begin position="82"/>
        <end position="107"/>
    </location>
</feature>
<feature type="transmembrane region" description="Helical" evidence="1">
    <location>
        <begin position="7"/>
        <end position="29"/>
    </location>
</feature>
<proteinExistence type="predicted"/>
<evidence type="ECO:0008006" key="4">
    <source>
        <dbReference type="Google" id="ProtNLM"/>
    </source>
</evidence>
<keyword evidence="1" id="KW-1133">Transmembrane helix</keyword>
<feature type="transmembrane region" description="Helical" evidence="1">
    <location>
        <begin position="119"/>
        <end position="142"/>
    </location>
</feature>
<gene>
    <name evidence="2" type="ORF">DICPUDRAFT_159660</name>
</gene>
<dbReference type="OMA" id="WYSIRIG"/>
<dbReference type="EMBL" id="GL871533">
    <property type="protein sequence ID" value="EGC28842.1"/>
    <property type="molecule type" value="Genomic_DNA"/>
</dbReference>
<dbReference type="GeneID" id="10507089"/>
<protein>
    <recommendedName>
        <fullName evidence="4">Transmembrane protein</fullName>
    </recommendedName>
</protein>
<feature type="transmembrane region" description="Helical" evidence="1">
    <location>
        <begin position="180"/>
        <end position="202"/>
    </location>
</feature>
<evidence type="ECO:0000313" key="3">
    <source>
        <dbReference type="Proteomes" id="UP000001064"/>
    </source>
</evidence>
<accession>F1A4N5</accession>
<organism evidence="2 3">
    <name type="scientific">Dictyostelium purpureum</name>
    <name type="common">Slime mold</name>
    <dbReference type="NCBI Taxonomy" id="5786"/>
    <lineage>
        <taxon>Eukaryota</taxon>
        <taxon>Amoebozoa</taxon>
        <taxon>Evosea</taxon>
        <taxon>Eumycetozoa</taxon>
        <taxon>Dictyostelia</taxon>
        <taxon>Dictyosteliales</taxon>
        <taxon>Dictyosteliaceae</taxon>
        <taxon>Dictyostelium</taxon>
    </lineage>
</organism>
<dbReference type="AlphaFoldDB" id="F1A4N5"/>
<keyword evidence="1" id="KW-0812">Transmembrane</keyword>
<dbReference type="STRING" id="5786.F1A4N5"/>
<reference evidence="3" key="1">
    <citation type="journal article" date="2011" name="Genome Biol.">
        <title>Comparative genomics of the social amoebae Dictyostelium discoideum and Dictyostelium purpureum.</title>
        <authorList>
            <consortium name="US DOE Joint Genome Institute (JGI-PGF)"/>
            <person name="Sucgang R."/>
            <person name="Kuo A."/>
            <person name="Tian X."/>
            <person name="Salerno W."/>
            <person name="Parikh A."/>
            <person name="Feasley C.L."/>
            <person name="Dalin E."/>
            <person name="Tu H."/>
            <person name="Huang E."/>
            <person name="Barry K."/>
            <person name="Lindquist E."/>
            <person name="Shapiro H."/>
            <person name="Bruce D."/>
            <person name="Schmutz J."/>
            <person name="Salamov A."/>
            <person name="Fey P."/>
            <person name="Gaudet P."/>
            <person name="Anjard C."/>
            <person name="Babu M.M."/>
            <person name="Basu S."/>
            <person name="Bushmanova Y."/>
            <person name="van der Wel H."/>
            <person name="Katoh-Kurasawa M."/>
            <person name="Dinh C."/>
            <person name="Coutinho P.M."/>
            <person name="Saito T."/>
            <person name="Elias M."/>
            <person name="Schaap P."/>
            <person name="Kay R.R."/>
            <person name="Henrissat B."/>
            <person name="Eichinger L."/>
            <person name="Rivero F."/>
            <person name="Putnam N.H."/>
            <person name="West C.M."/>
            <person name="Loomis W.F."/>
            <person name="Chisholm R.L."/>
            <person name="Shaulsky G."/>
            <person name="Strassmann J.E."/>
            <person name="Queller D.C."/>
            <person name="Kuspa A."/>
            <person name="Grigoriev I.V."/>
        </authorList>
    </citation>
    <scope>NUCLEOTIDE SEQUENCE [LARGE SCALE GENOMIC DNA]</scope>
    <source>
        <strain evidence="3">QSDP1</strain>
    </source>
</reference>
<sequence>MVKKSAMCSFVLILIAIGFSIAALSTYWYSIRIGDKDSVHSMAYYKYDKVKTSSKNGDDTLFSIYGKLPEDSKEKKIYQSSLAFTALAFIVLVVAAFLVLLSAIGLLKKIPCIGTILNILGKFILIAGTAFCFLAVFIFLGLQGARKDDCEDGVLGAVACDNGLFDSFNKNEDGYATTPYLGWSFMVIASALTIAATVINIIGGIF</sequence>
<dbReference type="RefSeq" id="XP_003294628.1">
    <property type="nucleotide sequence ID" value="XM_003294580.1"/>
</dbReference>
<evidence type="ECO:0000256" key="1">
    <source>
        <dbReference type="SAM" id="Phobius"/>
    </source>
</evidence>
<dbReference type="PANTHER" id="PTHR35202">
    <property type="entry name" value="TRANSMEMBRANE PROTEIN-RELATED"/>
    <property type="match status" value="1"/>
</dbReference>
<dbReference type="VEuPathDB" id="AmoebaDB:DICPUDRAFT_159660"/>